<dbReference type="EMBL" id="JALJOT010000010">
    <property type="protein sequence ID" value="KAK9906448.1"/>
    <property type="molecule type" value="Genomic_DNA"/>
</dbReference>
<feature type="transmembrane region" description="Helical" evidence="1">
    <location>
        <begin position="55"/>
        <end position="79"/>
    </location>
</feature>
<sequence>MNDVRSDVHKDLNVTVALSTFVLLPQYGGNAKVEKEWKSSVAVDQDDYILAHEDLFAGCVGLEMGAGTGFAGLILGRIARARMWPWQAR</sequence>
<accession>A0ABR2YJZ2</accession>
<keyword evidence="1" id="KW-0812">Transmembrane</keyword>
<evidence type="ECO:0000256" key="1">
    <source>
        <dbReference type="SAM" id="Phobius"/>
    </source>
</evidence>
<evidence type="ECO:0000313" key="2">
    <source>
        <dbReference type="EMBL" id="KAK9906448.1"/>
    </source>
</evidence>
<organism evidence="2 3">
    <name type="scientific">Coccomyxa subellipsoidea</name>
    <dbReference type="NCBI Taxonomy" id="248742"/>
    <lineage>
        <taxon>Eukaryota</taxon>
        <taxon>Viridiplantae</taxon>
        <taxon>Chlorophyta</taxon>
        <taxon>core chlorophytes</taxon>
        <taxon>Trebouxiophyceae</taxon>
        <taxon>Trebouxiophyceae incertae sedis</taxon>
        <taxon>Coccomyxaceae</taxon>
        <taxon>Coccomyxa</taxon>
    </lineage>
</organism>
<comment type="caution">
    <text evidence="2">The sequence shown here is derived from an EMBL/GenBank/DDBJ whole genome shotgun (WGS) entry which is preliminary data.</text>
</comment>
<dbReference type="Gene3D" id="3.40.50.150">
    <property type="entry name" value="Vaccinia Virus protein VP39"/>
    <property type="match status" value="1"/>
</dbReference>
<keyword evidence="1" id="KW-0472">Membrane</keyword>
<keyword evidence="3" id="KW-1185">Reference proteome</keyword>
<name>A0ABR2YJZ2_9CHLO</name>
<keyword evidence="1" id="KW-1133">Transmembrane helix</keyword>
<protein>
    <submittedName>
        <fullName evidence="2">Uncharacterized protein</fullName>
    </submittedName>
</protein>
<dbReference type="InterPro" id="IPR029063">
    <property type="entry name" value="SAM-dependent_MTases_sf"/>
</dbReference>
<proteinExistence type="predicted"/>
<reference evidence="2 3" key="1">
    <citation type="journal article" date="2024" name="Nat. Commun.">
        <title>Phylogenomics reveals the evolutionary origins of lichenization in chlorophyte algae.</title>
        <authorList>
            <person name="Puginier C."/>
            <person name="Libourel C."/>
            <person name="Otte J."/>
            <person name="Skaloud P."/>
            <person name="Haon M."/>
            <person name="Grisel S."/>
            <person name="Petersen M."/>
            <person name="Berrin J.G."/>
            <person name="Delaux P.M."/>
            <person name="Dal Grande F."/>
            <person name="Keller J."/>
        </authorList>
    </citation>
    <scope>NUCLEOTIDE SEQUENCE [LARGE SCALE GENOMIC DNA]</scope>
    <source>
        <strain evidence="2 3">SAG 216-7</strain>
    </source>
</reference>
<dbReference type="Proteomes" id="UP001491310">
    <property type="component" value="Unassembled WGS sequence"/>
</dbReference>
<gene>
    <name evidence="2" type="ORF">WJX75_001983</name>
</gene>
<evidence type="ECO:0000313" key="3">
    <source>
        <dbReference type="Proteomes" id="UP001491310"/>
    </source>
</evidence>